<dbReference type="PROSITE" id="PS50043">
    <property type="entry name" value="HTH_LUXR_2"/>
    <property type="match status" value="1"/>
</dbReference>
<dbReference type="EMBL" id="CP016359">
    <property type="protein sequence ID" value="APU70354.1"/>
    <property type="molecule type" value="Genomic_DNA"/>
</dbReference>
<dbReference type="Pfam" id="PF00072">
    <property type="entry name" value="Response_reg"/>
    <property type="match status" value="1"/>
</dbReference>
<evidence type="ECO:0000256" key="1">
    <source>
        <dbReference type="ARBA" id="ARBA00022553"/>
    </source>
</evidence>
<dbReference type="SMART" id="SM00448">
    <property type="entry name" value="REC"/>
    <property type="match status" value="1"/>
</dbReference>
<dbReference type="PANTHER" id="PTHR43214:SF43">
    <property type="entry name" value="TWO-COMPONENT RESPONSE REGULATOR"/>
    <property type="match status" value="1"/>
</dbReference>
<accession>A0A1L7IAV2</accession>
<dbReference type="InterPro" id="IPR039420">
    <property type="entry name" value="WalR-like"/>
</dbReference>
<evidence type="ECO:0000256" key="2">
    <source>
        <dbReference type="ARBA" id="ARBA00023125"/>
    </source>
</evidence>
<dbReference type="GO" id="GO:0003677">
    <property type="term" value="F:DNA binding"/>
    <property type="evidence" value="ECO:0007669"/>
    <property type="project" value="InterPro"/>
</dbReference>
<keyword evidence="2" id="KW-0238">DNA-binding</keyword>
<dbReference type="InterPro" id="IPR058245">
    <property type="entry name" value="NreC/VraR/RcsB-like_REC"/>
</dbReference>
<name>A0A1L7IAV2_9FLAO</name>
<dbReference type="KEGG" id="gfl:GRFL_3630"/>
<dbReference type="InterPro" id="IPR000792">
    <property type="entry name" value="Tscrpt_reg_LuxR_C"/>
</dbReference>
<dbReference type="CDD" id="cd17535">
    <property type="entry name" value="REC_NarL-like"/>
    <property type="match status" value="1"/>
</dbReference>
<dbReference type="PROSITE" id="PS50110">
    <property type="entry name" value="RESPONSE_REGULATORY"/>
    <property type="match status" value="1"/>
</dbReference>
<dbReference type="GO" id="GO:0000160">
    <property type="term" value="P:phosphorelay signal transduction system"/>
    <property type="evidence" value="ECO:0007669"/>
    <property type="project" value="InterPro"/>
</dbReference>
<dbReference type="RefSeq" id="WP_083645883.1">
    <property type="nucleotide sequence ID" value="NZ_AMRU01000022.1"/>
</dbReference>
<dbReference type="InterPro" id="IPR001789">
    <property type="entry name" value="Sig_transdc_resp-reg_receiver"/>
</dbReference>
<evidence type="ECO:0000313" key="3">
    <source>
        <dbReference type="EMBL" id="APU70354.1"/>
    </source>
</evidence>
<evidence type="ECO:0000313" key="4">
    <source>
        <dbReference type="Proteomes" id="UP000186230"/>
    </source>
</evidence>
<dbReference type="InterPro" id="IPR011006">
    <property type="entry name" value="CheY-like_superfamily"/>
</dbReference>
<sequence>MASIRIGIVEDNYFLQKALEEKLGLFPDLSCRFIVSNGKELLKTIVGHLQTELLLMDIEMPEMDGIEATERIKEKYPHIHVLVLTVFDSDEKIFNAIKAGADGYLLKDTPAERLYEAIQEVLSGGAPMTPSIARKALQLLRKPMEQASLEEQEKMELSTRETEVLEQLATGKSYTKIAEILVISPATVRKHIENIYKKLQAHNKLEAIQIARRNKLL</sequence>
<dbReference type="AlphaFoldDB" id="A0A1L7IAV2"/>
<dbReference type="Pfam" id="PF00196">
    <property type="entry name" value="GerE"/>
    <property type="match status" value="1"/>
</dbReference>
<dbReference type="Proteomes" id="UP000186230">
    <property type="component" value="Chromosome"/>
</dbReference>
<protein>
    <submittedName>
        <fullName evidence="3">Uncharacterized protein</fullName>
    </submittedName>
</protein>
<dbReference type="SUPFAM" id="SSF46894">
    <property type="entry name" value="C-terminal effector domain of the bipartite response regulators"/>
    <property type="match status" value="1"/>
</dbReference>
<gene>
    <name evidence="3" type="ORF">GRFL_3630</name>
</gene>
<dbReference type="GO" id="GO:0006355">
    <property type="term" value="P:regulation of DNA-templated transcription"/>
    <property type="evidence" value="ECO:0007669"/>
    <property type="project" value="InterPro"/>
</dbReference>
<dbReference type="STRING" id="1229726.GRFL_3630"/>
<keyword evidence="1" id="KW-0597">Phosphoprotein</keyword>
<dbReference type="PROSITE" id="PS00622">
    <property type="entry name" value="HTH_LUXR_1"/>
    <property type="match status" value="1"/>
</dbReference>
<dbReference type="OrthoDB" id="9797341at2"/>
<dbReference type="SMART" id="SM00421">
    <property type="entry name" value="HTH_LUXR"/>
    <property type="match status" value="1"/>
</dbReference>
<dbReference type="SUPFAM" id="SSF52172">
    <property type="entry name" value="CheY-like"/>
    <property type="match status" value="1"/>
</dbReference>
<dbReference type="InterPro" id="IPR016032">
    <property type="entry name" value="Sig_transdc_resp-reg_C-effctor"/>
</dbReference>
<organism evidence="3 4">
    <name type="scientific">Christiangramia flava JLT2011</name>
    <dbReference type="NCBI Taxonomy" id="1229726"/>
    <lineage>
        <taxon>Bacteria</taxon>
        <taxon>Pseudomonadati</taxon>
        <taxon>Bacteroidota</taxon>
        <taxon>Flavobacteriia</taxon>
        <taxon>Flavobacteriales</taxon>
        <taxon>Flavobacteriaceae</taxon>
        <taxon>Christiangramia</taxon>
    </lineage>
</organism>
<dbReference type="PRINTS" id="PR00038">
    <property type="entry name" value="HTHLUXR"/>
</dbReference>
<dbReference type="CDD" id="cd06170">
    <property type="entry name" value="LuxR_C_like"/>
    <property type="match status" value="1"/>
</dbReference>
<keyword evidence="4" id="KW-1185">Reference proteome</keyword>
<dbReference type="PANTHER" id="PTHR43214">
    <property type="entry name" value="TWO-COMPONENT RESPONSE REGULATOR"/>
    <property type="match status" value="1"/>
</dbReference>
<reference evidence="3 4" key="1">
    <citation type="submission" date="2016-07" db="EMBL/GenBank/DDBJ databases">
        <title>Multi-omics approach to identify versatile polysaccharide utilization systems of a marine flavobacterium Gramella flava.</title>
        <authorList>
            <person name="Tang K."/>
        </authorList>
    </citation>
    <scope>NUCLEOTIDE SEQUENCE [LARGE SCALE GENOMIC DNA]</scope>
    <source>
        <strain evidence="3 4">JLT2011</strain>
    </source>
</reference>
<dbReference type="Gene3D" id="3.40.50.2300">
    <property type="match status" value="1"/>
</dbReference>
<proteinExistence type="predicted"/>